<accession>A0A9Q3CZP4</accession>
<evidence type="ECO:0000313" key="1">
    <source>
        <dbReference type="EMBL" id="MBW0494204.1"/>
    </source>
</evidence>
<dbReference type="AlphaFoldDB" id="A0A9Q3CZP4"/>
<proteinExistence type="predicted"/>
<protein>
    <submittedName>
        <fullName evidence="1">Uncharacterized protein</fullName>
    </submittedName>
</protein>
<keyword evidence="2" id="KW-1185">Reference proteome</keyword>
<sequence>MTEKKQRWSVLSLVRTRVQIWRVRTTLSPGFRPNTQAGAKCHACERDVRSAEPWSLTKPCLSSSSEEIRFQICNWLTTPAAHDCSNPGTRVLVTDLDLCAPIGISHLCFNSLERVIIVFYWILNMVKKLLSRETDAQFRGEANTVKSTHVEKSLALPQLHTDY</sequence>
<organism evidence="1 2">
    <name type="scientific">Austropuccinia psidii MF-1</name>
    <dbReference type="NCBI Taxonomy" id="1389203"/>
    <lineage>
        <taxon>Eukaryota</taxon>
        <taxon>Fungi</taxon>
        <taxon>Dikarya</taxon>
        <taxon>Basidiomycota</taxon>
        <taxon>Pucciniomycotina</taxon>
        <taxon>Pucciniomycetes</taxon>
        <taxon>Pucciniales</taxon>
        <taxon>Sphaerophragmiaceae</taxon>
        <taxon>Austropuccinia</taxon>
    </lineage>
</organism>
<evidence type="ECO:0000313" key="2">
    <source>
        <dbReference type="Proteomes" id="UP000765509"/>
    </source>
</evidence>
<name>A0A9Q3CZP4_9BASI</name>
<gene>
    <name evidence="1" type="ORF">O181_033919</name>
</gene>
<dbReference type="EMBL" id="AVOT02012457">
    <property type="protein sequence ID" value="MBW0494204.1"/>
    <property type="molecule type" value="Genomic_DNA"/>
</dbReference>
<reference evidence="1" key="1">
    <citation type="submission" date="2021-03" db="EMBL/GenBank/DDBJ databases">
        <title>Draft genome sequence of rust myrtle Austropuccinia psidii MF-1, a brazilian biotype.</title>
        <authorList>
            <person name="Quecine M.C."/>
            <person name="Pachon D.M.R."/>
            <person name="Bonatelli M.L."/>
            <person name="Correr F.H."/>
            <person name="Franceschini L.M."/>
            <person name="Leite T.F."/>
            <person name="Margarido G.R.A."/>
            <person name="Almeida C.A."/>
            <person name="Ferrarezi J.A."/>
            <person name="Labate C.A."/>
        </authorList>
    </citation>
    <scope>NUCLEOTIDE SEQUENCE</scope>
    <source>
        <strain evidence="1">MF-1</strain>
    </source>
</reference>
<comment type="caution">
    <text evidence="1">The sequence shown here is derived from an EMBL/GenBank/DDBJ whole genome shotgun (WGS) entry which is preliminary data.</text>
</comment>
<dbReference type="Proteomes" id="UP000765509">
    <property type="component" value="Unassembled WGS sequence"/>
</dbReference>